<keyword evidence="3" id="KW-1185">Reference proteome</keyword>
<dbReference type="EMBL" id="CP003731">
    <property type="protein sequence ID" value="AFO51736.1"/>
    <property type="molecule type" value="Genomic_DNA"/>
</dbReference>
<feature type="chain" id="PRO_5003708311" description="Lipoprotein" evidence="1">
    <location>
        <begin position="20"/>
        <end position="86"/>
    </location>
</feature>
<sequence length="86" mass="9167">MIFWAKVVVGVLASGGICAASCTPLYLNNTKESFKREEDSATSKEAHSDPYAGVNPYWNGGTAVGSVTFDDYEVEGTESVGSYYLG</sequence>
<dbReference type="KEGG" id="mhl:MHLP_00780"/>
<keyword evidence="1" id="KW-0732">Signal</keyword>
<evidence type="ECO:0008006" key="4">
    <source>
        <dbReference type="Google" id="ProtNLM"/>
    </source>
</evidence>
<proteinExistence type="predicted"/>
<dbReference type="AlphaFoldDB" id="I7CER1"/>
<reference evidence="2 3" key="1">
    <citation type="journal article" date="2012" name="J. Bacteriol.">
        <title>Genome Sequence of "Candidatus Mycoplasma haemolamae" Strain Purdue, a Red Blood Cell Pathogen of Alpacas (Vicugna pacos) and Llamas (Lama glama).</title>
        <authorList>
            <person name="Guimaraes A.M."/>
            <person name="Toth B."/>
            <person name="Santos A.P."/>
            <person name="do Nascimento N.C."/>
            <person name="Kritchevsky J.E."/>
            <person name="Messick J.B."/>
        </authorList>
    </citation>
    <scope>NUCLEOTIDE SEQUENCE [LARGE SCALE GENOMIC DNA]</scope>
    <source>
        <strain evidence="2 3">Purdue</strain>
    </source>
</reference>
<feature type="signal peptide" evidence="1">
    <location>
        <begin position="1"/>
        <end position="19"/>
    </location>
</feature>
<accession>I7CER1</accession>
<organism evidence="2 3">
    <name type="scientific">Mycoplasma haematolamae (strain Purdue)</name>
    <dbReference type="NCBI Taxonomy" id="1212765"/>
    <lineage>
        <taxon>Bacteria</taxon>
        <taxon>Bacillati</taxon>
        <taxon>Mycoplasmatota</taxon>
        <taxon>Mollicutes</taxon>
        <taxon>Mycoplasmataceae</taxon>
        <taxon>Mycoplasma</taxon>
    </lineage>
</organism>
<evidence type="ECO:0000256" key="1">
    <source>
        <dbReference type="SAM" id="SignalP"/>
    </source>
</evidence>
<dbReference type="PATRIC" id="fig|1212765.3.peg.180"/>
<evidence type="ECO:0000313" key="2">
    <source>
        <dbReference type="EMBL" id="AFO51736.1"/>
    </source>
</evidence>
<dbReference type="STRING" id="1212765.MHLP_00780"/>
<evidence type="ECO:0000313" key="3">
    <source>
        <dbReference type="Proteomes" id="UP000006502"/>
    </source>
</evidence>
<reference evidence="3" key="2">
    <citation type="submission" date="2012-07" db="EMBL/GenBank/DDBJ databases">
        <title>Complete genome sequence of 'Candidatus Mycoplasma haemolamae'.</title>
        <authorList>
            <person name="Guimaraes A.M.S."/>
            <person name="Toth B."/>
            <person name="Santos A.P."/>
            <person name="Nascimento N.C."/>
            <person name="Sojka J.E."/>
            <person name="Messick J.B."/>
        </authorList>
    </citation>
    <scope>NUCLEOTIDE SEQUENCE [LARGE SCALE GENOMIC DNA]</scope>
    <source>
        <strain evidence="3">Purdue</strain>
    </source>
</reference>
<gene>
    <name evidence="2" type="ordered locus">MHLP_00780</name>
</gene>
<protein>
    <recommendedName>
        <fullName evidence="4">Lipoprotein</fullName>
    </recommendedName>
</protein>
<name>I7CER1_MYCHA</name>
<dbReference type="Proteomes" id="UP000006502">
    <property type="component" value="Chromosome"/>
</dbReference>
<dbReference type="HOGENOM" id="CLU_2494556_0_0_14"/>